<keyword evidence="2" id="KW-1185">Reference proteome</keyword>
<dbReference type="EMBL" id="PYAX01000001">
    <property type="protein sequence ID" value="PSL57893.1"/>
    <property type="molecule type" value="Genomic_DNA"/>
</dbReference>
<comment type="caution">
    <text evidence="1">The sequence shown here is derived from an EMBL/GenBank/DDBJ whole genome shotgun (WGS) entry which is preliminary data.</text>
</comment>
<protein>
    <submittedName>
        <fullName evidence="1">Uncharacterized protein</fullName>
    </submittedName>
</protein>
<proteinExistence type="predicted"/>
<evidence type="ECO:0000313" key="1">
    <source>
        <dbReference type="EMBL" id="PSL57893.1"/>
    </source>
</evidence>
<sequence length="90" mass="9643">MAAGSTVIIRVNEGPWPLTRPERRPAALPSDTDGERSVNVKKVVTLAAVALVLFLLITQPNESAEAVRTALGWLQSGAESIITFVRSLFA</sequence>
<organism evidence="1 2">
    <name type="scientific">Saccharothrix carnea</name>
    <dbReference type="NCBI Taxonomy" id="1280637"/>
    <lineage>
        <taxon>Bacteria</taxon>
        <taxon>Bacillati</taxon>
        <taxon>Actinomycetota</taxon>
        <taxon>Actinomycetes</taxon>
        <taxon>Pseudonocardiales</taxon>
        <taxon>Pseudonocardiaceae</taxon>
        <taxon>Saccharothrix</taxon>
    </lineage>
</organism>
<dbReference type="AlphaFoldDB" id="A0A2P8IHG0"/>
<dbReference type="Proteomes" id="UP000241118">
    <property type="component" value="Unassembled WGS sequence"/>
</dbReference>
<evidence type="ECO:0000313" key="2">
    <source>
        <dbReference type="Proteomes" id="UP000241118"/>
    </source>
</evidence>
<name>A0A2P8IHG0_SACCR</name>
<reference evidence="1 2" key="1">
    <citation type="submission" date="2018-03" db="EMBL/GenBank/DDBJ databases">
        <title>Genomic Encyclopedia of Type Strains, Phase III (KMG-III): the genomes of soil and plant-associated and newly described type strains.</title>
        <authorList>
            <person name="Whitman W."/>
        </authorList>
    </citation>
    <scope>NUCLEOTIDE SEQUENCE [LARGE SCALE GENOMIC DNA]</scope>
    <source>
        <strain evidence="1 2">CGMCC 4.7097</strain>
    </source>
</reference>
<accession>A0A2P8IHG0</accession>
<gene>
    <name evidence="1" type="ORF">B0I31_101107</name>
</gene>